<dbReference type="EMBL" id="JADEXQ010000175">
    <property type="protein sequence ID" value="MBE9033296.1"/>
    <property type="molecule type" value="Genomic_DNA"/>
</dbReference>
<dbReference type="AlphaFoldDB" id="A0A928VUH5"/>
<evidence type="ECO:0000259" key="5">
    <source>
        <dbReference type="Pfam" id="PF13476"/>
    </source>
</evidence>
<evidence type="ECO:0000256" key="2">
    <source>
        <dbReference type="ARBA" id="ARBA00011322"/>
    </source>
</evidence>
<dbReference type="RefSeq" id="WP_264328106.1">
    <property type="nucleotide sequence ID" value="NZ_JADEXQ010000175.1"/>
</dbReference>
<comment type="similarity">
    <text evidence="1">Belongs to the SMC family. SbcC subfamily.</text>
</comment>
<dbReference type="Proteomes" id="UP000625316">
    <property type="component" value="Unassembled WGS sequence"/>
</dbReference>
<reference evidence="6" key="1">
    <citation type="submission" date="2020-10" db="EMBL/GenBank/DDBJ databases">
        <authorList>
            <person name="Castelo-Branco R."/>
            <person name="Eusebio N."/>
            <person name="Adriana R."/>
            <person name="Vieira A."/>
            <person name="Brugerolle De Fraissinette N."/>
            <person name="Rezende De Castro R."/>
            <person name="Schneider M.P."/>
            <person name="Vasconcelos V."/>
            <person name="Leao P.N."/>
        </authorList>
    </citation>
    <scope>NUCLEOTIDE SEQUENCE</scope>
    <source>
        <strain evidence="6">LEGE 11480</strain>
    </source>
</reference>
<dbReference type="Pfam" id="PF13476">
    <property type="entry name" value="AAA_23"/>
    <property type="match status" value="1"/>
</dbReference>
<dbReference type="Gene3D" id="3.40.50.300">
    <property type="entry name" value="P-loop containing nucleotide triphosphate hydrolases"/>
    <property type="match status" value="2"/>
</dbReference>
<dbReference type="GO" id="GO:0006302">
    <property type="term" value="P:double-strand break repair"/>
    <property type="evidence" value="ECO:0007669"/>
    <property type="project" value="InterPro"/>
</dbReference>
<name>A0A928VUH5_9CYAN</name>
<protein>
    <recommendedName>
        <fullName evidence="3">Nuclease SbcCD subunit C</fullName>
    </recommendedName>
</protein>
<dbReference type="SUPFAM" id="SSF52540">
    <property type="entry name" value="P-loop containing nucleoside triphosphate hydrolases"/>
    <property type="match status" value="1"/>
</dbReference>
<proteinExistence type="inferred from homology"/>
<sequence>MVEILSVTLKNFKAHSDRCFAFQPGTNAISGENGAGKTSILEAIAWVLFDHRGEYKVEDFIRNGESTAQATVSFISSRDQRTYDVQRSSRSGYTIYDPQLNEKLNLSRKGDEILPWLRENLGVAPGTDLSELFSSTIGVPQGTFTADFQLTPEKRKAIFDKVLKVEEYQKTFKDFINLEKYSKAQTDSLARDIAHCEEQLQEWDALVQLHTNLQQELELGKAELTLWQEKLEKLKVEQDRIGAQAAELQHLTNRVTQATSQVQSQEKELQRLATELEQAREAVEICTERRSAYQAVLQAEEMLKALEKQRDQQQQLEQQKQNLVQQSTDRTTQLATLNHQIERCNQAQTQFDRLQPQLAAQVELEKQLQHVQQQLQNLNSWRQTLTRDEKRLAQLQQRSQALKQELEQLQALETIDAQIAELEVQQQRYQQQLSRIAAAAQFDHDLRQILAQAQKRGTLHDQEIKTTATNLKALQAAAGIADQAITPIITALEHGFQLQAHLVADIQGILDDLSEQIVAERLEQAIQQTQIQLNGLRQQQARYLTLAAKQQEQTQIFAEIMEVKAVMQQAKTHLASEPEWQSQLTDLKQQLHALDDPGARSRFLQKEIEQQPALTQQKRQLQLAMSETQTQLQEFEQQLVEFADLPARITAQQEQRDLHRPDYNRYLEHQKAANRFKPLNEQFATAKEQLLSQQQQLAQLLTQQQTLAATLDPQEVAALQAAYQEANRETITRQAQLPEKLKRLEALEVQVAKLKTVQEKRDRTQTALKQQQKVDRFIKFARKAYKQAGPRITELYVQSIAREADKLFRELLNRPNVALEWTRDYEILVREGANERRFINLSGGEQMCAALAVRLALLKILADINIAFFDEPTTNMDRPRRIQLAEAISNIRSFRQLFVISHDDTFEQVTENVIFVTRETPS</sequence>
<evidence type="ECO:0000313" key="7">
    <source>
        <dbReference type="Proteomes" id="UP000625316"/>
    </source>
</evidence>
<keyword evidence="4" id="KW-0175">Coiled coil</keyword>
<dbReference type="PANTHER" id="PTHR32114:SF2">
    <property type="entry name" value="ABC TRANSPORTER ABCH.3"/>
    <property type="match status" value="1"/>
</dbReference>
<evidence type="ECO:0000256" key="4">
    <source>
        <dbReference type="SAM" id="Coils"/>
    </source>
</evidence>
<dbReference type="GO" id="GO:0016887">
    <property type="term" value="F:ATP hydrolysis activity"/>
    <property type="evidence" value="ECO:0007669"/>
    <property type="project" value="InterPro"/>
</dbReference>
<organism evidence="6 7">
    <name type="scientific">Romeriopsis navalis LEGE 11480</name>
    <dbReference type="NCBI Taxonomy" id="2777977"/>
    <lineage>
        <taxon>Bacteria</taxon>
        <taxon>Bacillati</taxon>
        <taxon>Cyanobacteriota</taxon>
        <taxon>Cyanophyceae</taxon>
        <taxon>Leptolyngbyales</taxon>
        <taxon>Leptolyngbyaceae</taxon>
        <taxon>Romeriopsis</taxon>
        <taxon>Romeriopsis navalis</taxon>
    </lineage>
</organism>
<feature type="coiled-coil region" evidence="4">
    <location>
        <begin position="217"/>
        <end position="329"/>
    </location>
</feature>
<accession>A0A928VUH5</accession>
<dbReference type="InterPro" id="IPR038729">
    <property type="entry name" value="Rad50/SbcC_AAA"/>
</dbReference>
<evidence type="ECO:0000313" key="6">
    <source>
        <dbReference type="EMBL" id="MBE9033296.1"/>
    </source>
</evidence>
<feature type="coiled-coil region" evidence="4">
    <location>
        <begin position="618"/>
        <end position="645"/>
    </location>
</feature>
<feature type="coiled-coil region" evidence="4">
    <location>
        <begin position="378"/>
        <end position="439"/>
    </location>
</feature>
<dbReference type="PANTHER" id="PTHR32114">
    <property type="entry name" value="ABC TRANSPORTER ABCH.3"/>
    <property type="match status" value="1"/>
</dbReference>
<evidence type="ECO:0000256" key="1">
    <source>
        <dbReference type="ARBA" id="ARBA00006930"/>
    </source>
</evidence>
<evidence type="ECO:0000256" key="3">
    <source>
        <dbReference type="ARBA" id="ARBA00013368"/>
    </source>
</evidence>
<gene>
    <name evidence="6" type="ORF">IQ266_26540</name>
</gene>
<dbReference type="InterPro" id="IPR027417">
    <property type="entry name" value="P-loop_NTPase"/>
</dbReference>
<comment type="caution">
    <text evidence="6">The sequence shown here is derived from an EMBL/GenBank/DDBJ whole genome shotgun (WGS) entry which is preliminary data.</text>
</comment>
<comment type="subunit">
    <text evidence="2">Heterodimer of SbcC and SbcD.</text>
</comment>
<keyword evidence="7" id="KW-1185">Reference proteome</keyword>
<feature type="domain" description="Rad50/SbcC-type AAA" evidence="5">
    <location>
        <begin position="6"/>
        <end position="320"/>
    </location>
</feature>